<dbReference type="SUPFAM" id="SSF56219">
    <property type="entry name" value="DNase I-like"/>
    <property type="match status" value="1"/>
</dbReference>
<dbReference type="EMBL" id="JAAIUW010000001">
    <property type="protein sequence ID" value="KAF7844580.1"/>
    <property type="molecule type" value="Genomic_DNA"/>
</dbReference>
<name>A0A834XHN2_9FABA</name>
<feature type="compositionally biased region" description="Basic residues" evidence="1">
    <location>
        <begin position="7"/>
        <end position="17"/>
    </location>
</feature>
<organism evidence="2 3">
    <name type="scientific">Senna tora</name>
    <dbReference type="NCBI Taxonomy" id="362788"/>
    <lineage>
        <taxon>Eukaryota</taxon>
        <taxon>Viridiplantae</taxon>
        <taxon>Streptophyta</taxon>
        <taxon>Embryophyta</taxon>
        <taxon>Tracheophyta</taxon>
        <taxon>Spermatophyta</taxon>
        <taxon>Magnoliopsida</taxon>
        <taxon>eudicotyledons</taxon>
        <taxon>Gunneridae</taxon>
        <taxon>Pentapetalae</taxon>
        <taxon>rosids</taxon>
        <taxon>fabids</taxon>
        <taxon>Fabales</taxon>
        <taxon>Fabaceae</taxon>
        <taxon>Caesalpinioideae</taxon>
        <taxon>Cassia clade</taxon>
        <taxon>Senna</taxon>
    </lineage>
</organism>
<feature type="compositionally biased region" description="Basic and acidic residues" evidence="1">
    <location>
        <begin position="196"/>
        <end position="208"/>
    </location>
</feature>
<reference evidence="2" key="1">
    <citation type="submission" date="2020-09" db="EMBL/GenBank/DDBJ databases">
        <title>Genome-Enabled Discovery of Anthraquinone Biosynthesis in Senna tora.</title>
        <authorList>
            <person name="Kang S.-H."/>
            <person name="Pandey R.P."/>
            <person name="Lee C.-M."/>
            <person name="Sim J.-S."/>
            <person name="Jeong J.-T."/>
            <person name="Choi B.-S."/>
            <person name="Jung M."/>
            <person name="Ginzburg D."/>
            <person name="Zhao K."/>
            <person name="Won S.Y."/>
            <person name="Oh T.-J."/>
            <person name="Yu Y."/>
            <person name="Kim N.-H."/>
            <person name="Lee O.R."/>
            <person name="Lee T.-H."/>
            <person name="Bashyal P."/>
            <person name="Kim T.-S."/>
            <person name="Lee W.-H."/>
            <person name="Kawkins C."/>
            <person name="Kim C.-K."/>
            <person name="Kim J.S."/>
            <person name="Ahn B.O."/>
            <person name="Rhee S.Y."/>
            <person name="Sohng J.K."/>
        </authorList>
    </citation>
    <scope>NUCLEOTIDE SEQUENCE</scope>
    <source>
        <tissue evidence="2">Leaf</tissue>
    </source>
</reference>
<feature type="compositionally biased region" description="Basic and acidic residues" evidence="1">
    <location>
        <begin position="18"/>
        <end position="28"/>
    </location>
</feature>
<feature type="compositionally biased region" description="Basic and acidic residues" evidence="1">
    <location>
        <begin position="57"/>
        <end position="83"/>
    </location>
</feature>
<proteinExistence type="predicted"/>
<feature type="compositionally biased region" description="Basic and acidic residues" evidence="1">
    <location>
        <begin position="300"/>
        <end position="309"/>
    </location>
</feature>
<dbReference type="Gene3D" id="3.60.10.10">
    <property type="entry name" value="Endonuclease/exonuclease/phosphatase"/>
    <property type="match status" value="1"/>
</dbReference>
<keyword evidence="3" id="KW-1185">Reference proteome</keyword>
<evidence type="ECO:0000313" key="3">
    <source>
        <dbReference type="Proteomes" id="UP000634136"/>
    </source>
</evidence>
<sequence length="604" mass="69944">MEGLILRLRRKRRIRKEAKKESRTEEKSFSGNESNPPREEDWMQGDLDPTQQGESKGTYRDAVRNGYGNKDKGDEKYDDKNMEQESDQEHEDSNTSSEEDEEEPREGEIPDFALTGGPWIILDHYLIVRPWTSLFDPEERIQKLAAWIHLPDLPIELYDKKFLDGDERTEVLDEPKNEKYGGWMTVQRTIRPRRQKPNDQRNTKDNAAGEKIGGGSRFVVLNNNENETSKKTPVSEAKQNEEQGDDGTTTKPMVMGMPTKPARTPKPKENEQKIEETTDAMELGSPVRQPVPRDTNNEEDPPRAAEVKLNHSRKEKPPDTGRKKGGQQKLQGAAGKKFELAFKEFKRVHKPDLVCLFEPRCSGLKAANVIRKLGFPNSEVIEASGFAGGIWALWSKDLSVKCVLKNEQFMHLEIENDQHTKWGFFAIYENPHYQNRNLIWPIIENILSNYPYPFVIARDFNEIASLEEQRGGAPPNIQRCTNFQNWINRCNLIDVVPAGPFFTWEGPKRPGQEKLFKRLDRVLCSTSWRTLFSDASTKRLTKVNLDHHPILLCTKEHDSTPQNRPFRFEACWLQHKDFNAFLKNQWRKDVDYKEMINEPDRKLD</sequence>
<evidence type="ECO:0000313" key="2">
    <source>
        <dbReference type="EMBL" id="KAF7844580.1"/>
    </source>
</evidence>
<dbReference type="Proteomes" id="UP000634136">
    <property type="component" value="Unassembled WGS sequence"/>
</dbReference>
<feature type="compositionally biased region" description="Basic and acidic residues" evidence="1">
    <location>
        <begin position="266"/>
        <end position="276"/>
    </location>
</feature>
<dbReference type="InterPro" id="IPR036691">
    <property type="entry name" value="Endo/exonu/phosph_ase_sf"/>
</dbReference>
<feature type="region of interest" description="Disordered" evidence="1">
    <location>
        <begin position="190"/>
        <end position="333"/>
    </location>
</feature>
<protein>
    <submittedName>
        <fullName evidence="2">Ribonuclease H</fullName>
    </submittedName>
</protein>
<dbReference type="OrthoDB" id="1932741at2759"/>
<dbReference type="AlphaFoldDB" id="A0A834XHN2"/>
<evidence type="ECO:0000256" key="1">
    <source>
        <dbReference type="SAM" id="MobiDB-lite"/>
    </source>
</evidence>
<dbReference type="PANTHER" id="PTHR33710:SF71">
    <property type="entry name" value="ENDONUCLEASE_EXONUCLEASE_PHOSPHATASE DOMAIN-CONTAINING PROTEIN"/>
    <property type="match status" value="1"/>
</dbReference>
<gene>
    <name evidence="2" type="ORF">G2W53_001485</name>
</gene>
<comment type="caution">
    <text evidence="2">The sequence shown here is derived from an EMBL/GenBank/DDBJ whole genome shotgun (WGS) entry which is preliminary data.</text>
</comment>
<feature type="region of interest" description="Disordered" evidence="1">
    <location>
        <begin position="1"/>
        <end position="114"/>
    </location>
</feature>
<accession>A0A834XHN2</accession>
<dbReference type="PANTHER" id="PTHR33710">
    <property type="entry name" value="BNAC02G09200D PROTEIN"/>
    <property type="match status" value="1"/>
</dbReference>